<protein>
    <submittedName>
        <fullName evidence="3">Uncharacterized protein</fullName>
    </submittedName>
</protein>
<feature type="region of interest" description="Disordered" evidence="1">
    <location>
        <begin position="175"/>
        <end position="235"/>
    </location>
</feature>
<dbReference type="RefSeq" id="WP_121673705.1">
    <property type="nucleotide sequence ID" value="NZ_BMXM01000010.1"/>
</dbReference>
<evidence type="ECO:0000256" key="1">
    <source>
        <dbReference type="SAM" id="MobiDB-lite"/>
    </source>
</evidence>
<keyword evidence="2" id="KW-1133">Transmembrane helix</keyword>
<evidence type="ECO:0000256" key="2">
    <source>
        <dbReference type="SAM" id="Phobius"/>
    </source>
</evidence>
<feature type="transmembrane region" description="Helical" evidence="2">
    <location>
        <begin position="38"/>
        <end position="62"/>
    </location>
</feature>
<comment type="caution">
    <text evidence="3">The sequence shown here is derived from an EMBL/GenBank/DDBJ whole genome shotgun (WGS) entry which is preliminary data.</text>
</comment>
<proteinExistence type="predicted"/>
<keyword evidence="4" id="KW-1185">Reference proteome</keyword>
<feature type="transmembrane region" description="Helical" evidence="2">
    <location>
        <begin position="74"/>
        <end position="98"/>
    </location>
</feature>
<dbReference type="Proteomes" id="UP000270299">
    <property type="component" value="Unassembled WGS sequence"/>
</dbReference>
<dbReference type="AlphaFoldDB" id="A0A3L6ZLX2"/>
<feature type="region of interest" description="Disordered" evidence="1">
    <location>
        <begin position="1"/>
        <end position="23"/>
    </location>
</feature>
<keyword evidence="2" id="KW-0472">Membrane</keyword>
<dbReference type="OrthoDB" id="9876034at2"/>
<name>A0A3L6ZLX2_9MICO</name>
<accession>A0A3L6ZLX2</accession>
<feature type="compositionally biased region" description="Low complexity" evidence="1">
    <location>
        <begin position="176"/>
        <end position="226"/>
    </location>
</feature>
<dbReference type="EMBL" id="RCUV01000018">
    <property type="protein sequence ID" value="RLP68843.1"/>
    <property type="molecule type" value="Genomic_DNA"/>
</dbReference>
<sequence>MSNPANSQTPYGQPAGAPAGYPQQSHRLPLDKSVLRQVMFGGAVVVGYAVISSVLAIISRSVYGFRAEVLLGTFWSVFIALVFVAGAAVSALYIASLAKAVSAVDLLRKLAIAAAVGAAALLVINFIWSVVTGGEYLVQSIVSSGIVGSISTGLIYGSLFALGILIARLLPPRQPAPQGAGQQPYGQPAPHSAQPQGYPQQQQQPHAQQPQAPHAPQGYAPQNPGQQQPPFPPQA</sequence>
<feature type="transmembrane region" description="Helical" evidence="2">
    <location>
        <begin position="137"/>
        <end position="167"/>
    </location>
</feature>
<feature type="compositionally biased region" description="Polar residues" evidence="1">
    <location>
        <begin position="1"/>
        <end position="11"/>
    </location>
</feature>
<gene>
    <name evidence="3" type="ORF">D9V29_12740</name>
</gene>
<reference evidence="3 4" key="1">
    <citation type="submission" date="2018-10" db="EMBL/GenBank/DDBJ databases">
        <authorList>
            <person name="Li J."/>
        </authorList>
    </citation>
    <scope>NUCLEOTIDE SEQUENCE [LARGE SCALE GENOMIC DNA]</scope>
    <source>
        <strain evidence="3 4">CCTCC AB209002</strain>
    </source>
</reference>
<evidence type="ECO:0000313" key="3">
    <source>
        <dbReference type="EMBL" id="RLP68843.1"/>
    </source>
</evidence>
<evidence type="ECO:0000313" key="4">
    <source>
        <dbReference type="Proteomes" id="UP000270299"/>
    </source>
</evidence>
<feature type="transmembrane region" description="Helical" evidence="2">
    <location>
        <begin position="110"/>
        <end position="131"/>
    </location>
</feature>
<organism evidence="3 4">
    <name type="scientific">Mycetocola manganoxydans</name>
    <dbReference type="NCBI Taxonomy" id="699879"/>
    <lineage>
        <taxon>Bacteria</taxon>
        <taxon>Bacillati</taxon>
        <taxon>Actinomycetota</taxon>
        <taxon>Actinomycetes</taxon>
        <taxon>Micrococcales</taxon>
        <taxon>Microbacteriaceae</taxon>
        <taxon>Mycetocola</taxon>
    </lineage>
</organism>
<keyword evidence="2" id="KW-0812">Transmembrane</keyword>